<evidence type="ECO:0000313" key="2">
    <source>
        <dbReference type="EMBL" id="ATZ46572.1"/>
    </source>
</evidence>
<evidence type="ECO:0000259" key="1">
    <source>
        <dbReference type="PROSITE" id="PS50405"/>
    </source>
</evidence>
<reference evidence="2 3" key="2">
    <citation type="journal article" date="2012" name="Eukaryot. Cell">
        <title>Genome update of Botrytis cinerea strains B05.10 and T4.</title>
        <authorList>
            <person name="Staats M."/>
            <person name="van Kan J.A."/>
        </authorList>
    </citation>
    <scope>NUCLEOTIDE SEQUENCE [LARGE SCALE GENOMIC DNA]</scope>
    <source>
        <strain evidence="2 3">B05.10</strain>
    </source>
</reference>
<feature type="domain" description="GST C-terminal" evidence="1">
    <location>
        <begin position="90"/>
        <end position="215"/>
    </location>
</feature>
<dbReference type="RefSeq" id="XP_024546759.1">
    <property type="nucleotide sequence ID" value="XM_024690989.1"/>
</dbReference>
<protein>
    <submittedName>
        <fullName evidence="2">Bcgst22</fullName>
    </submittedName>
</protein>
<dbReference type="PANTHER" id="PTHR44051">
    <property type="entry name" value="GLUTATHIONE S-TRANSFERASE-RELATED"/>
    <property type="match status" value="1"/>
</dbReference>
<dbReference type="SUPFAM" id="SSF52833">
    <property type="entry name" value="Thioredoxin-like"/>
    <property type="match status" value="1"/>
</dbReference>
<dbReference type="PANTHER" id="PTHR44051:SF8">
    <property type="entry name" value="GLUTATHIONE S-TRANSFERASE GSTA"/>
    <property type="match status" value="1"/>
</dbReference>
<dbReference type="InterPro" id="IPR036249">
    <property type="entry name" value="Thioredoxin-like_sf"/>
</dbReference>
<dbReference type="CDD" id="cd03188">
    <property type="entry name" value="GST_C_Beta"/>
    <property type="match status" value="1"/>
</dbReference>
<reference evidence="2 3" key="1">
    <citation type="journal article" date="2011" name="PLoS Genet.">
        <title>Genomic analysis of the necrotrophic fungal pathogens Sclerotinia sclerotiorum and Botrytis cinerea.</title>
        <authorList>
            <person name="Amselem J."/>
            <person name="Cuomo C.A."/>
            <person name="van Kan J.A."/>
            <person name="Viaud M."/>
            <person name="Benito E.P."/>
            <person name="Couloux A."/>
            <person name="Coutinho P.M."/>
            <person name="de Vries R.P."/>
            <person name="Dyer P.S."/>
            <person name="Fillinger S."/>
            <person name="Fournier E."/>
            <person name="Gout L."/>
            <person name="Hahn M."/>
            <person name="Kohn L."/>
            <person name="Lapalu N."/>
            <person name="Plummer K.M."/>
            <person name="Pradier J.M."/>
            <person name="Quevillon E."/>
            <person name="Sharon A."/>
            <person name="Simon A."/>
            <person name="ten Have A."/>
            <person name="Tudzynski B."/>
            <person name="Tudzynski P."/>
            <person name="Wincker P."/>
            <person name="Andrew M."/>
            <person name="Anthouard V."/>
            <person name="Beever R.E."/>
            <person name="Beffa R."/>
            <person name="Benoit I."/>
            <person name="Bouzid O."/>
            <person name="Brault B."/>
            <person name="Chen Z."/>
            <person name="Choquer M."/>
            <person name="Collemare J."/>
            <person name="Cotton P."/>
            <person name="Danchin E.G."/>
            <person name="Da Silva C."/>
            <person name="Gautier A."/>
            <person name="Giraud C."/>
            <person name="Giraud T."/>
            <person name="Gonzalez C."/>
            <person name="Grossetete S."/>
            <person name="Guldener U."/>
            <person name="Henrissat B."/>
            <person name="Howlett B.J."/>
            <person name="Kodira C."/>
            <person name="Kretschmer M."/>
            <person name="Lappartient A."/>
            <person name="Leroch M."/>
            <person name="Levis C."/>
            <person name="Mauceli E."/>
            <person name="Neuveglise C."/>
            <person name="Oeser B."/>
            <person name="Pearson M."/>
            <person name="Poulain J."/>
            <person name="Poussereau N."/>
            <person name="Quesneville H."/>
            <person name="Rascle C."/>
            <person name="Schumacher J."/>
            <person name="Segurens B."/>
            <person name="Sexton A."/>
            <person name="Silva E."/>
            <person name="Sirven C."/>
            <person name="Soanes D.M."/>
            <person name="Talbot N.J."/>
            <person name="Templeton M."/>
            <person name="Yandava C."/>
            <person name="Yarden O."/>
            <person name="Zeng Q."/>
            <person name="Rollins J.A."/>
            <person name="Lebrun M.H."/>
            <person name="Dickman M."/>
        </authorList>
    </citation>
    <scope>NUCLEOTIDE SEQUENCE [LARGE SCALE GENOMIC DNA]</scope>
    <source>
        <strain evidence="2 3">B05.10</strain>
    </source>
</reference>
<keyword evidence="3" id="KW-1185">Reference proteome</keyword>
<dbReference type="KEGG" id="bfu:BCIN_01g11420"/>
<dbReference type="VEuPathDB" id="FungiDB:Bcin01g11420"/>
<dbReference type="InterPro" id="IPR004046">
    <property type="entry name" value="GST_C"/>
</dbReference>
<sequence length="215" mass="24013">MAQSEIKFYWAPGACSLCPHVLLFETGVSFKSIANLITKETVEFTENFSFINPKMRVPVLSLEGEIITEVPAIATAISSLAPELHLLGGTTMETIKVYEWMNWLSGTLHAHAFGGLLRPERLSDEKEALPGIEKKGMRNAQNCFDMIEGKLNGFYAVGGAFTVVDSYLFVFYRWGEGYGLNMKSVYPKYTALVENLVNRPSMQKVLELEKSQAKL</sequence>
<dbReference type="AlphaFoldDB" id="A0A384J814"/>
<dbReference type="Pfam" id="PF00043">
    <property type="entry name" value="GST_C"/>
    <property type="match status" value="1"/>
</dbReference>
<dbReference type="SUPFAM" id="SSF47616">
    <property type="entry name" value="GST C-terminal domain-like"/>
    <property type="match status" value="1"/>
</dbReference>
<evidence type="ECO:0000313" key="3">
    <source>
        <dbReference type="Proteomes" id="UP000001798"/>
    </source>
</evidence>
<name>A0A384J814_BOTFB</name>
<dbReference type="EMBL" id="CP009805">
    <property type="protein sequence ID" value="ATZ46572.1"/>
    <property type="molecule type" value="Genomic_DNA"/>
</dbReference>
<dbReference type="Proteomes" id="UP000001798">
    <property type="component" value="Chromosome 1"/>
</dbReference>
<proteinExistence type="predicted"/>
<gene>
    <name evidence="2" type="primary">Bcgst22</name>
    <name evidence="2" type="ORF">BCIN_01g11420</name>
</gene>
<dbReference type="PROSITE" id="PS50405">
    <property type="entry name" value="GST_CTER"/>
    <property type="match status" value="1"/>
</dbReference>
<dbReference type="OrthoDB" id="2309723at2759"/>
<dbReference type="InterPro" id="IPR010987">
    <property type="entry name" value="Glutathione-S-Trfase_C-like"/>
</dbReference>
<accession>A0A384J814</accession>
<organism evidence="2 3">
    <name type="scientific">Botryotinia fuckeliana (strain B05.10)</name>
    <name type="common">Noble rot fungus</name>
    <name type="synonym">Botrytis cinerea</name>
    <dbReference type="NCBI Taxonomy" id="332648"/>
    <lineage>
        <taxon>Eukaryota</taxon>
        <taxon>Fungi</taxon>
        <taxon>Dikarya</taxon>
        <taxon>Ascomycota</taxon>
        <taxon>Pezizomycotina</taxon>
        <taxon>Leotiomycetes</taxon>
        <taxon>Helotiales</taxon>
        <taxon>Sclerotiniaceae</taxon>
        <taxon>Botrytis</taxon>
    </lineage>
</organism>
<dbReference type="GeneID" id="36393891"/>
<dbReference type="Gene3D" id="1.20.1050.10">
    <property type="match status" value="1"/>
</dbReference>
<dbReference type="InterPro" id="IPR036282">
    <property type="entry name" value="Glutathione-S-Trfase_C_sf"/>
</dbReference>
<dbReference type="Gene3D" id="3.40.30.10">
    <property type="entry name" value="Glutaredoxin"/>
    <property type="match status" value="1"/>
</dbReference>
<reference evidence="2 3" key="3">
    <citation type="journal article" date="2017" name="Mol. Plant Pathol.">
        <title>A gapless genome sequence of the fungus Botrytis cinerea.</title>
        <authorList>
            <person name="Van Kan J.A."/>
            <person name="Stassen J.H."/>
            <person name="Mosbach A."/>
            <person name="Van Der Lee T.A."/>
            <person name="Faino L."/>
            <person name="Farmer A.D."/>
            <person name="Papasotiriou D.G."/>
            <person name="Zhou S."/>
            <person name="Seidl M.F."/>
            <person name="Cottam E."/>
            <person name="Edel D."/>
            <person name="Hahn M."/>
            <person name="Schwartz D.C."/>
            <person name="Dietrich R.A."/>
            <person name="Widdison S."/>
            <person name="Scalliet G."/>
        </authorList>
    </citation>
    <scope>NUCLEOTIDE SEQUENCE [LARGE SCALE GENOMIC DNA]</scope>
    <source>
        <strain evidence="2 3">B05.10</strain>
    </source>
</reference>
<dbReference type="CDD" id="cd03057">
    <property type="entry name" value="GST_N_Beta"/>
    <property type="match status" value="1"/>
</dbReference>